<protein>
    <submittedName>
        <fullName evidence="2">Uncharacterized protein</fullName>
    </submittedName>
</protein>
<comment type="caution">
    <text evidence="2">The sequence shown here is derived from an EMBL/GenBank/DDBJ whole genome shotgun (WGS) entry which is preliminary data.</text>
</comment>
<dbReference type="OrthoDB" id="5593082at2759"/>
<dbReference type="EMBL" id="JANBTW010000005">
    <property type="protein sequence ID" value="KAJ2680374.1"/>
    <property type="molecule type" value="Genomic_DNA"/>
</dbReference>
<gene>
    <name evidence="2" type="ORF">GGI25_000666</name>
</gene>
<dbReference type="Pfam" id="PF10167">
    <property type="entry name" value="BORCS8"/>
    <property type="match status" value="1"/>
</dbReference>
<dbReference type="InterPro" id="IPR019320">
    <property type="entry name" value="BORCS8"/>
</dbReference>
<evidence type="ECO:0000256" key="1">
    <source>
        <dbReference type="SAM" id="MobiDB-lite"/>
    </source>
</evidence>
<evidence type="ECO:0000313" key="2">
    <source>
        <dbReference type="EMBL" id="KAJ2680374.1"/>
    </source>
</evidence>
<accession>A0A9W8GBQ9</accession>
<organism evidence="2 3">
    <name type="scientific">Coemansia spiralis</name>
    <dbReference type="NCBI Taxonomy" id="417178"/>
    <lineage>
        <taxon>Eukaryota</taxon>
        <taxon>Fungi</taxon>
        <taxon>Fungi incertae sedis</taxon>
        <taxon>Zoopagomycota</taxon>
        <taxon>Kickxellomycotina</taxon>
        <taxon>Kickxellomycetes</taxon>
        <taxon>Kickxellales</taxon>
        <taxon>Kickxellaceae</taxon>
        <taxon>Coemansia</taxon>
    </lineage>
</organism>
<feature type="compositionally biased region" description="Polar residues" evidence="1">
    <location>
        <begin position="1"/>
        <end position="15"/>
    </location>
</feature>
<feature type="compositionally biased region" description="Polar residues" evidence="1">
    <location>
        <begin position="39"/>
        <end position="49"/>
    </location>
</feature>
<sequence length="199" mass="21655">MSSESFGPKATSPSVADSVRLRGRHSRSIGAESEAASDGLQSPTPSITYGWSGHSGGGMGIHGSGPQYKCVSRRSSVVSTSSSFFDRSFFSTPESRIVDHGKKTTLSYATLMLNLYNNISLDLKSAVDANRRMVVQTVASRNKAAQLDPDLGRIHADITDAIDTLRTINQTKEFSSIKDLLCHSLQVYEDIKRNKHPHP</sequence>
<reference evidence="2" key="1">
    <citation type="submission" date="2022-07" db="EMBL/GenBank/DDBJ databases">
        <title>Phylogenomic reconstructions and comparative analyses of Kickxellomycotina fungi.</title>
        <authorList>
            <person name="Reynolds N.K."/>
            <person name="Stajich J.E."/>
            <person name="Barry K."/>
            <person name="Grigoriev I.V."/>
            <person name="Crous P."/>
            <person name="Smith M.E."/>
        </authorList>
    </citation>
    <scope>NUCLEOTIDE SEQUENCE</scope>
    <source>
        <strain evidence="2">NRRL 3115</strain>
    </source>
</reference>
<name>A0A9W8GBQ9_9FUNG</name>
<dbReference type="AlphaFoldDB" id="A0A9W8GBQ9"/>
<evidence type="ECO:0000313" key="3">
    <source>
        <dbReference type="Proteomes" id="UP001151518"/>
    </source>
</evidence>
<feature type="region of interest" description="Disordered" evidence="1">
    <location>
        <begin position="1"/>
        <end position="53"/>
    </location>
</feature>
<dbReference type="Proteomes" id="UP001151518">
    <property type="component" value="Unassembled WGS sequence"/>
</dbReference>
<proteinExistence type="predicted"/>